<accession>K0T8G2</accession>
<evidence type="ECO:0000313" key="9">
    <source>
        <dbReference type="EMBL" id="EJK66737.1"/>
    </source>
</evidence>
<evidence type="ECO:0000256" key="3">
    <source>
        <dbReference type="ARBA" id="ARBA00022618"/>
    </source>
</evidence>
<comment type="similarity">
    <text evidence="2">Belongs to the MAD2 family.</text>
</comment>
<dbReference type="Proteomes" id="UP000266841">
    <property type="component" value="Unassembled WGS sequence"/>
</dbReference>
<sequence>MSQMSQWLTEDSVQRLVVVVSGVDSGETLERWQFNVQVEDGKAPASVAEKGSNDENVLNATPSPSTSATGGKKNTKTVKEVHDEIQAIIRQITASVSFVKVGEALYWKFVQRMSKVQYMEPTITETNRPLPGERAGDLPPPPERAVLLRPPRLHEQGGGGAQEVGGLGPEVHNEQPGGQAQELHD</sequence>
<keyword evidence="6" id="KW-0131">Cell cycle</keyword>
<evidence type="ECO:0000256" key="4">
    <source>
        <dbReference type="ARBA" id="ARBA00022776"/>
    </source>
</evidence>
<dbReference type="Gene3D" id="3.30.900.10">
    <property type="entry name" value="HORMA domain"/>
    <property type="match status" value="1"/>
</dbReference>
<dbReference type="EMBL" id="AGNL01014373">
    <property type="protein sequence ID" value="EJK66737.1"/>
    <property type="molecule type" value="Genomic_DNA"/>
</dbReference>
<feature type="region of interest" description="Disordered" evidence="7">
    <location>
        <begin position="124"/>
        <end position="185"/>
    </location>
</feature>
<protein>
    <recommendedName>
        <fullName evidence="8">HORMA domain-containing protein</fullName>
    </recommendedName>
</protein>
<evidence type="ECO:0000313" key="10">
    <source>
        <dbReference type="Proteomes" id="UP000266841"/>
    </source>
</evidence>
<keyword evidence="3" id="KW-0132">Cell division</keyword>
<evidence type="ECO:0000256" key="6">
    <source>
        <dbReference type="ARBA" id="ARBA00023306"/>
    </source>
</evidence>
<organism evidence="9 10">
    <name type="scientific">Thalassiosira oceanica</name>
    <name type="common">Marine diatom</name>
    <dbReference type="NCBI Taxonomy" id="159749"/>
    <lineage>
        <taxon>Eukaryota</taxon>
        <taxon>Sar</taxon>
        <taxon>Stramenopiles</taxon>
        <taxon>Ochrophyta</taxon>
        <taxon>Bacillariophyta</taxon>
        <taxon>Coscinodiscophyceae</taxon>
        <taxon>Thalassiosirophycidae</taxon>
        <taxon>Thalassiosirales</taxon>
        <taxon>Thalassiosiraceae</taxon>
        <taxon>Thalassiosira</taxon>
    </lineage>
</organism>
<dbReference type="InterPro" id="IPR036570">
    <property type="entry name" value="HORMA_dom_sf"/>
</dbReference>
<keyword evidence="4" id="KW-0498">Mitosis</keyword>
<feature type="domain" description="HORMA" evidence="8">
    <location>
        <begin position="1"/>
        <end position="171"/>
    </location>
</feature>
<name>K0T8G2_THAOC</name>
<dbReference type="PANTHER" id="PTHR11842">
    <property type="entry name" value="MITOTIC SPINDLE ASSEMBLY CHECKPOINT PROTEIN MAD2"/>
    <property type="match status" value="1"/>
</dbReference>
<evidence type="ECO:0000256" key="2">
    <source>
        <dbReference type="ARBA" id="ARBA00010348"/>
    </source>
</evidence>
<dbReference type="eggNOG" id="KOG3285">
    <property type="taxonomic scope" value="Eukaryota"/>
</dbReference>
<dbReference type="GO" id="GO:0051301">
    <property type="term" value="P:cell division"/>
    <property type="evidence" value="ECO:0007669"/>
    <property type="project" value="UniProtKB-KW"/>
</dbReference>
<dbReference type="OrthoDB" id="1806at2759"/>
<feature type="region of interest" description="Disordered" evidence="7">
    <location>
        <begin position="45"/>
        <end position="77"/>
    </location>
</feature>
<dbReference type="PROSITE" id="PS50815">
    <property type="entry name" value="HORMA"/>
    <property type="match status" value="1"/>
</dbReference>
<dbReference type="SUPFAM" id="SSF56019">
    <property type="entry name" value="The spindle assembly checkpoint protein mad2"/>
    <property type="match status" value="1"/>
</dbReference>
<proteinExistence type="inferred from homology"/>
<dbReference type="GO" id="GO:0005737">
    <property type="term" value="C:cytoplasm"/>
    <property type="evidence" value="ECO:0007669"/>
    <property type="project" value="TreeGrafter"/>
</dbReference>
<evidence type="ECO:0000256" key="7">
    <source>
        <dbReference type="SAM" id="MobiDB-lite"/>
    </source>
</evidence>
<evidence type="ECO:0000259" key="8">
    <source>
        <dbReference type="PROSITE" id="PS50815"/>
    </source>
</evidence>
<evidence type="ECO:0000256" key="5">
    <source>
        <dbReference type="ARBA" id="ARBA00023242"/>
    </source>
</evidence>
<reference evidence="9 10" key="1">
    <citation type="journal article" date="2012" name="Genome Biol.">
        <title>Genome and low-iron response of an oceanic diatom adapted to chronic iron limitation.</title>
        <authorList>
            <person name="Lommer M."/>
            <person name="Specht M."/>
            <person name="Roy A.S."/>
            <person name="Kraemer L."/>
            <person name="Andreson R."/>
            <person name="Gutowska M.A."/>
            <person name="Wolf J."/>
            <person name="Bergner S.V."/>
            <person name="Schilhabel M.B."/>
            <person name="Klostermeier U.C."/>
            <person name="Beiko R.G."/>
            <person name="Rosenstiel P."/>
            <person name="Hippler M."/>
            <person name="Laroche J."/>
        </authorList>
    </citation>
    <scope>NUCLEOTIDE SEQUENCE [LARGE SCALE GENOMIC DNA]</scope>
    <source>
        <strain evidence="9 10">CCMP1005</strain>
    </source>
</reference>
<dbReference type="GO" id="GO:0000776">
    <property type="term" value="C:kinetochore"/>
    <property type="evidence" value="ECO:0007669"/>
    <property type="project" value="TreeGrafter"/>
</dbReference>
<keyword evidence="5" id="KW-0539">Nucleus</keyword>
<gene>
    <name evidence="9" type="ORF">THAOC_12310</name>
</gene>
<evidence type="ECO:0000256" key="1">
    <source>
        <dbReference type="ARBA" id="ARBA00004123"/>
    </source>
</evidence>
<dbReference type="GO" id="GO:0007094">
    <property type="term" value="P:mitotic spindle assembly checkpoint signaling"/>
    <property type="evidence" value="ECO:0007669"/>
    <property type="project" value="TreeGrafter"/>
</dbReference>
<dbReference type="GO" id="GO:0005654">
    <property type="term" value="C:nucleoplasm"/>
    <property type="evidence" value="ECO:0007669"/>
    <property type="project" value="TreeGrafter"/>
</dbReference>
<keyword evidence="10" id="KW-1185">Reference proteome</keyword>
<dbReference type="Pfam" id="PF02301">
    <property type="entry name" value="HORMA"/>
    <property type="match status" value="1"/>
</dbReference>
<dbReference type="InterPro" id="IPR045091">
    <property type="entry name" value="Mad2-like"/>
</dbReference>
<dbReference type="PANTHER" id="PTHR11842:SF11">
    <property type="entry name" value="MITOTIC SPINDLE ASSEMBLY CHECKPOINT PROTEIN MAD2A"/>
    <property type="match status" value="1"/>
</dbReference>
<feature type="compositionally biased region" description="Gly residues" evidence="7">
    <location>
        <begin position="156"/>
        <end position="168"/>
    </location>
</feature>
<comment type="subcellular location">
    <subcellularLocation>
        <location evidence="1">Nucleus</location>
    </subcellularLocation>
</comment>
<dbReference type="AlphaFoldDB" id="K0T8G2"/>
<feature type="compositionally biased region" description="Polar residues" evidence="7">
    <location>
        <begin position="54"/>
        <end position="69"/>
    </location>
</feature>
<dbReference type="InterPro" id="IPR003511">
    <property type="entry name" value="HORMA_dom"/>
</dbReference>
<comment type="caution">
    <text evidence="9">The sequence shown here is derived from an EMBL/GenBank/DDBJ whole genome shotgun (WGS) entry which is preliminary data.</text>
</comment>